<dbReference type="Pfam" id="PF16656">
    <property type="entry name" value="Pur_ac_phosph_N"/>
    <property type="match status" value="1"/>
</dbReference>
<gene>
    <name evidence="3" type="ORF">UW78_C0006G0011</name>
</gene>
<dbReference type="Proteomes" id="UP000034595">
    <property type="component" value="Unassembled WGS sequence"/>
</dbReference>
<evidence type="ECO:0000259" key="2">
    <source>
        <dbReference type="Pfam" id="PF16656"/>
    </source>
</evidence>
<dbReference type="AlphaFoldDB" id="A0A0G1KD60"/>
<protein>
    <recommendedName>
        <fullName evidence="5">Peptidoglycan binding-like domain-containing protein</fullName>
    </recommendedName>
</protein>
<proteinExistence type="predicted"/>
<evidence type="ECO:0000259" key="1">
    <source>
        <dbReference type="Pfam" id="PF01471"/>
    </source>
</evidence>
<dbReference type="GO" id="GO:0046872">
    <property type="term" value="F:metal ion binding"/>
    <property type="evidence" value="ECO:0007669"/>
    <property type="project" value="InterPro"/>
</dbReference>
<comment type="caution">
    <text evidence="3">The sequence shown here is derived from an EMBL/GenBank/DDBJ whole genome shotgun (WGS) entry which is preliminary data.</text>
</comment>
<dbReference type="Gene3D" id="2.60.40.380">
    <property type="entry name" value="Purple acid phosphatase-like, N-terminal"/>
    <property type="match status" value="1"/>
</dbReference>
<dbReference type="SUPFAM" id="SSF49363">
    <property type="entry name" value="Purple acid phosphatase, N-terminal domain"/>
    <property type="match status" value="1"/>
</dbReference>
<dbReference type="EMBL" id="LCJQ01000006">
    <property type="protein sequence ID" value="KKT81646.1"/>
    <property type="molecule type" value="Genomic_DNA"/>
</dbReference>
<evidence type="ECO:0008006" key="5">
    <source>
        <dbReference type="Google" id="ProtNLM"/>
    </source>
</evidence>
<sequence>MQRADILTGGAIIAMLAFSFFGIQSAYAAITNQLDFGDRGEDVTELQTYFSTTPVIYPERLVTGYFGPLTQAAVRRYQTAHGIVSQGTPVSTGYGRVGPRTMASINAQLIGRDESAPLISSINVSTGSTSASVGWMTSEGARGKVYYDTSPIRVSNIFDVNGVFSGEPTVSGILAQYDGVERSAQAVNITGLSPNTTYYYLIVVLDSSNNVSVSLPASFRTNQ</sequence>
<dbReference type="InterPro" id="IPR008963">
    <property type="entry name" value="Purple_acid_Pase-like_N"/>
</dbReference>
<name>A0A0G1KD60_9BACT</name>
<dbReference type="InterPro" id="IPR036365">
    <property type="entry name" value="PGBD-like_sf"/>
</dbReference>
<dbReference type="SUPFAM" id="SSF47090">
    <property type="entry name" value="PGBD-like"/>
    <property type="match status" value="1"/>
</dbReference>
<dbReference type="InterPro" id="IPR036366">
    <property type="entry name" value="PGBDSf"/>
</dbReference>
<evidence type="ECO:0000313" key="3">
    <source>
        <dbReference type="EMBL" id="KKT81646.1"/>
    </source>
</evidence>
<dbReference type="Pfam" id="PF01471">
    <property type="entry name" value="PG_binding_1"/>
    <property type="match status" value="1"/>
</dbReference>
<dbReference type="PATRIC" id="fig|1618610.3.peg.271"/>
<feature type="domain" description="Peptidoglycan binding-like" evidence="1">
    <location>
        <begin position="39"/>
        <end position="84"/>
    </location>
</feature>
<dbReference type="GO" id="GO:0003993">
    <property type="term" value="F:acid phosphatase activity"/>
    <property type="evidence" value="ECO:0007669"/>
    <property type="project" value="InterPro"/>
</dbReference>
<dbReference type="InterPro" id="IPR015914">
    <property type="entry name" value="PAPs_N"/>
</dbReference>
<organism evidence="3 4">
    <name type="scientific">Candidatus Azambacteria bacterium GW2011_GWA1_44_9</name>
    <dbReference type="NCBI Taxonomy" id="1618610"/>
    <lineage>
        <taxon>Bacteria</taxon>
        <taxon>Candidatus Azamiibacteriota</taxon>
    </lineage>
</organism>
<dbReference type="InterPro" id="IPR002477">
    <property type="entry name" value="Peptidoglycan-bd-like"/>
</dbReference>
<reference evidence="3 4" key="1">
    <citation type="journal article" date="2015" name="Nature">
        <title>rRNA introns, odd ribosomes, and small enigmatic genomes across a large radiation of phyla.</title>
        <authorList>
            <person name="Brown C.T."/>
            <person name="Hug L.A."/>
            <person name="Thomas B.C."/>
            <person name="Sharon I."/>
            <person name="Castelle C.J."/>
            <person name="Singh A."/>
            <person name="Wilkins M.J."/>
            <person name="Williams K.H."/>
            <person name="Banfield J.F."/>
        </authorList>
    </citation>
    <scope>NUCLEOTIDE SEQUENCE [LARGE SCALE GENOMIC DNA]</scope>
</reference>
<evidence type="ECO:0000313" key="4">
    <source>
        <dbReference type="Proteomes" id="UP000034595"/>
    </source>
</evidence>
<accession>A0A0G1KD60</accession>
<feature type="domain" description="Purple acid phosphatase N-terminal" evidence="2">
    <location>
        <begin position="126"/>
        <end position="221"/>
    </location>
</feature>
<dbReference type="Gene3D" id="1.10.101.10">
    <property type="entry name" value="PGBD-like superfamily/PGBD"/>
    <property type="match status" value="1"/>
</dbReference>